<feature type="region of interest" description="Disordered" evidence="4">
    <location>
        <begin position="118"/>
        <end position="137"/>
    </location>
</feature>
<feature type="compositionally biased region" description="Acidic residues" evidence="4">
    <location>
        <begin position="118"/>
        <end position="129"/>
    </location>
</feature>
<dbReference type="SUPFAM" id="SSF55658">
    <property type="entry name" value="L9 N-domain-like"/>
    <property type="match status" value="1"/>
</dbReference>
<name>A0AAE0ISD7_9PEZI</name>
<evidence type="ECO:0000256" key="1">
    <source>
        <dbReference type="ARBA" id="ARBA00010605"/>
    </source>
</evidence>
<keyword evidence="7" id="KW-1185">Reference proteome</keyword>
<dbReference type="InterPro" id="IPR009027">
    <property type="entry name" value="Ribosomal_bL9/RNase_H1_N"/>
</dbReference>
<dbReference type="GO" id="GO:0003735">
    <property type="term" value="F:structural constituent of ribosome"/>
    <property type="evidence" value="ECO:0007669"/>
    <property type="project" value="InterPro"/>
</dbReference>
<dbReference type="PANTHER" id="PTHR21368">
    <property type="entry name" value="50S RIBOSOMAL PROTEIN L9"/>
    <property type="match status" value="1"/>
</dbReference>
<dbReference type="AlphaFoldDB" id="A0AAE0ISD7"/>
<dbReference type="GO" id="GO:1990904">
    <property type="term" value="C:ribonucleoprotein complex"/>
    <property type="evidence" value="ECO:0007669"/>
    <property type="project" value="UniProtKB-KW"/>
</dbReference>
<dbReference type="Proteomes" id="UP001283341">
    <property type="component" value="Unassembled WGS sequence"/>
</dbReference>
<dbReference type="InterPro" id="IPR036935">
    <property type="entry name" value="Ribosomal_bL9_N_sf"/>
</dbReference>
<dbReference type="EMBL" id="JAUEDM010000001">
    <property type="protein sequence ID" value="KAK3330284.1"/>
    <property type="molecule type" value="Genomic_DNA"/>
</dbReference>
<dbReference type="Pfam" id="PF01281">
    <property type="entry name" value="Ribosomal_L9_N"/>
    <property type="match status" value="1"/>
</dbReference>
<reference evidence="6" key="1">
    <citation type="journal article" date="2023" name="Mol. Phylogenet. Evol.">
        <title>Genome-scale phylogeny and comparative genomics of the fungal order Sordariales.</title>
        <authorList>
            <person name="Hensen N."/>
            <person name="Bonometti L."/>
            <person name="Westerberg I."/>
            <person name="Brannstrom I.O."/>
            <person name="Guillou S."/>
            <person name="Cros-Aarteil S."/>
            <person name="Calhoun S."/>
            <person name="Haridas S."/>
            <person name="Kuo A."/>
            <person name="Mondo S."/>
            <person name="Pangilinan J."/>
            <person name="Riley R."/>
            <person name="LaButti K."/>
            <person name="Andreopoulos B."/>
            <person name="Lipzen A."/>
            <person name="Chen C."/>
            <person name="Yan M."/>
            <person name="Daum C."/>
            <person name="Ng V."/>
            <person name="Clum A."/>
            <person name="Steindorff A."/>
            <person name="Ohm R.A."/>
            <person name="Martin F."/>
            <person name="Silar P."/>
            <person name="Natvig D.O."/>
            <person name="Lalanne C."/>
            <person name="Gautier V."/>
            <person name="Ament-Velasquez S.L."/>
            <person name="Kruys A."/>
            <person name="Hutchinson M.I."/>
            <person name="Powell A.J."/>
            <person name="Barry K."/>
            <person name="Miller A.N."/>
            <person name="Grigoriev I.V."/>
            <person name="Debuchy R."/>
            <person name="Gladieux P."/>
            <person name="Hiltunen Thoren M."/>
            <person name="Johannesson H."/>
        </authorList>
    </citation>
    <scope>NUCLEOTIDE SEQUENCE</scope>
    <source>
        <strain evidence="6">CBS 118394</strain>
    </source>
</reference>
<organism evidence="6 7">
    <name type="scientific">Apodospora peruviana</name>
    <dbReference type="NCBI Taxonomy" id="516989"/>
    <lineage>
        <taxon>Eukaryota</taxon>
        <taxon>Fungi</taxon>
        <taxon>Dikarya</taxon>
        <taxon>Ascomycota</taxon>
        <taxon>Pezizomycotina</taxon>
        <taxon>Sordariomycetes</taxon>
        <taxon>Sordariomycetidae</taxon>
        <taxon>Sordariales</taxon>
        <taxon>Lasiosphaeriaceae</taxon>
        <taxon>Apodospora</taxon>
    </lineage>
</organism>
<comment type="caution">
    <text evidence="6">The sequence shown here is derived from an EMBL/GenBank/DDBJ whole genome shotgun (WGS) entry which is preliminary data.</text>
</comment>
<evidence type="ECO:0000256" key="2">
    <source>
        <dbReference type="ARBA" id="ARBA00022980"/>
    </source>
</evidence>
<comment type="similarity">
    <text evidence="1">Belongs to the bacterial ribosomal protein bL9 family.</text>
</comment>
<feature type="domain" description="Ribosomal protein L9" evidence="5">
    <location>
        <begin position="53"/>
        <end position="96"/>
    </location>
</feature>
<proteinExistence type="inferred from homology"/>
<dbReference type="GO" id="GO:0006412">
    <property type="term" value="P:translation"/>
    <property type="evidence" value="ECO:0007669"/>
    <property type="project" value="InterPro"/>
</dbReference>
<accession>A0AAE0ISD7</accession>
<keyword evidence="3" id="KW-0687">Ribonucleoprotein</keyword>
<evidence type="ECO:0000256" key="3">
    <source>
        <dbReference type="ARBA" id="ARBA00023274"/>
    </source>
</evidence>
<protein>
    <recommendedName>
        <fullName evidence="5">Ribosomal protein L9 domain-containing protein</fullName>
    </recommendedName>
</protein>
<sequence>MAQSALSRWPTCLACLRRLAQPSSSSVLNSTGVVMQTRAKSNHPRPMDQGVVVRLLMDIPKFGRKHAVFRTERGRMRNIWFPTNKAEYMTPTRFQELGLTHEDVGVRDRAFGVYSAEDADAPVAEEPEDVTAAATKKPSHTSPEVAFSLLATLVPETLTFHRKPIPAAAAEAPPPPAPTTPAQPAVSPLIAVANTPTPKRKTAEPEAASTQDTTLGIYGSVSTFDITNYVRGYLISDAEASRIALDPTSIRIVGLGENNTRLKSLGRWEVEISVGAEKPVRKMVEVLPATGS</sequence>
<evidence type="ECO:0000313" key="6">
    <source>
        <dbReference type="EMBL" id="KAK3330284.1"/>
    </source>
</evidence>
<dbReference type="GO" id="GO:0005840">
    <property type="term" value="C:ribosome"/>
    <property type="evidence" value="ECO:0007669"/>
    <property type="project" value="UniProtKB-KW"/>
</dbReference>
<gene>
    <name evidence="6" type="ORF">B0H66DRAFT_54586</name>
</gene>
<evidence type="ECO:0000259" key="5">
    <source>
        <dbReference type="Pfam" id="PF01281"/>
    </source>
</evidence>
<keyword evidence="2" id="KW-0689">Ribosomal protein</keyword>
<dbReference type="Gene3D" id="3.40.5.10">
    <property type="entry name" value="Ribosomal protein L9, N-terminal domain"/>
    <property type="match status" value="1"/>
</dbReference>
<evidence type="ECO:0000256" key="4">
    <source>
        <dbReference type="SAM" id="MobiDB-lite"/>
    </source>
</evidence>
<evidence type="ECO:0000313" key="7">
    <source>
        <dbReference type="Proteomes" id="UP001283341"/>
    </source>
</evidence>
<dbReference type="InterPro" id="IPR000244">
    <property type="entry name" value="Ribosomal_bL9"/>
</dbReference>
<reference evidence="6" key="2">
    <citation type="submission" date="2023-06" db="EMBL/GenBank/DDBJ databases">
        <authorList>
            <consortium name="Lawrence Berkeley National Laboratory"/>
            <person name="Haridas S."/>
            <person name="Hensen N."/>
            <person name="Bonometti L."/>
            <person name="Westerberg I."/>
            <person name="Brannstrom I.O."/>
            <person name="Guillou S."/>
            <person name="Cros-Aarteil S."/>
            <person name="Calhoun S."/>
            <person name="Kuo A."/>
            <person name="Mondo S."/>
            <person name="Pangilinan J."/>
            <person name="Riley R."/>
            <person name="Labutti K."/>
            <person name="Andreopoulos B."/>
            <person name="Lipzen A."/>
            <person name="Chen C."/>
            <person name="Yanf M."/>
            <person name="Daum C."/>
            <person name="Ng V."/>
            <person name="Clum A."/>
            <person name="Steindorff A."/>
            <person name="Ohm R."/>
            <person name="Martin F."/>
            <person name="Silar P."/>
            <person name="Natvig D."/>
            <person name="Lalanne C."/>
            <person name="Gautier V."/>
            <person name="Ament-Velasquez S.L."/>
            <person name="Kruys A."/>
            <person name="Hutchinson M.I."/>
            <person name="Powell A.J."/>
            <person name="Barry K."/>
            <person name="Miller A.N."/>
            <person name="Grigoriev I.V."/>
            <person name="Debuchy R."/>
            <person name="Gladieux P."/>
            <person name="Thoren M.H."/>
            <person name="Johannesson H."/>
        </authorList>
    </citation>
    <scope>NUCLEOTIDE SEQUENCE</scope>
    <source>
        <strain evidence="6">CBS 118394</strain>
    </source>
</reference>
<dbReference type="InterPro" id="IPR020070">
    <property type="entry name" value="Ribosomal_bL9_N"/>
</dbReference>